<dbReference type="GO" id="GO:0016491">
    <property type="term" value="F:oxidoreductase activity"/>
    <property type="evidence" value="ECO:0007669"/>
    <property type="project" value="UniProtKB-KW"/>
</dbReference>
<evidence type="ECO:0000256" key="2">
    <source>
        <dbReference type="ARBA" id="ARBA00022723"/>
    </source>
</evidence>
<dbReference type="InterPro" id="IPR002355">
    <property type="entry name" value="Cu_oxidase_Cu_BS"/>
</dbReference>
<keyword evidence="3" id="KW-0732">Signal</keyword>
<dbReference type="GeneID" id="25266051"/>
<sequence length="870" mass="95274">MMDRFYYLIALQLRGLVRNCVPPPIMRLAPRLGALSIIFSLLASGALSTKFFAQPRVPPVSRDDLDVWLVTREASAVKQPRDSDYASPIIGGLALEKGYLLSRGEVDRERNYASPIIGGITQEKGYIVRKRDDPVIYTDGNFPAPNKTFTITVSKGWYAPDGFGRIHYLINGQYPAETLVWDEDDWVQITVINNSSTPFAIHWHGIYQIGTPHMDGVPGVTQWNIPYGEQYVYRFQVKGQYGAFWAHSHTLGYYSDGLRMPIYVRPKSTRAKPWSLISNDIDTINQLEWAEGNYSVHFRTDQWHITADEMQLEVHTTGVPPACMDSLLINGRGRQYCHDNYTAVVQPVTNILLAQNSDVQTRFSSKGCLSLVAPKHGFDAITVLDEYFGGKCQNTTAPITVYNAGAALAAGRRYLSLQIIDAETNWYSSFSIDNHRMWLVAVDGLYVQPKIIEFAQLTIGARISVMIELDESKAYQDWPIRFTGLRALQPIEGFALLSYNSSVGDTVTPSIDDGFNYLHNRINSSVTYGGAISTSAIQWNQSADIPFEPSSAVPTYANVTLHAYISQGSLNVWQIAEQPMNTVQADERDPVLFQLTEEGKSLEDIDTSMMPLSPKIPDGSVVDIVIENPPYSIVGKSNAPHPFHLHHHHFWVIGQASGSFAYDTVEEAQNAGVKFNFENPPMRDSFDIGPNAWTTIRFVANAHGAAVMLHCHIDDHLMQGMATVILEGIDTVPRGTFSSKYTAQPSNFRLTENDPVQAVLEESWQTGSRSGIWPATVDPTNAWGDPRSAGHSLQSVASALSVSRAVALGLTTRAATSAAATATGRAANAAGAGSVVTGAESSVAATARGVLAALLSLLIASAAGPLLVLA</sequence>
<dbReference type="InterPro" id="IPR008972">
    <property type="entry name" value="Cupredoxin"/>
</dbReference>
<evidence type="ECO:0000259" key="7">
    <source>
        <dbReference type="Pfam" id="PF00394"/>
    </source>
</evidence>
<gene>
    <name evidence="10" type="ORF">K437DRAFT_268726</name>
</gene>
<dbReference type="InterPro" id="IPR045087">
    <property type="entry name" value="Cu-oxidase_fam"/>
</dbReference>
<dbReference type="PROSITE" id="PS00080">
    <property type="entry name" value="MULTICOPPER_OXIDASE2"/>
    <property type="match status" value="1"/>
</dbReference>
<proteinExistence type="inferred from homology"/>
<feature type="domain" description="Plastocyanin-like" evidence="8">
    <location>
        <begin position="588"/>
        <end position="728"/>
    </location>
</feature>
<dbReference type="HOGENOM" id="CLU_006504_5_3_1"/>
<dbReference type="OrthoDB" id="2121828at2759"/>
<evidence type="ECO:0000256" key="5">
    <source>
        <dbReference type="ARBA" id="ARBA00023008"/>
    </source>
</evidence>
<dbReference type="GO" id="GO:0005507">
    <property type="term" value="F:copper ion binding"/>
    <property type="evidence" value="ECO:0007669"/>
    <property type="project" value="InterPro"/>
</dbReference>
<keyword evidence="6" id="KW-0325">Glycoprotein</keyword>
<dbReference type="RefSeq" id="XP_013242828.1">
    <property type="nucleotide sequence ID" value="XM_013387374.1"/>
</dbReference>
<comment type="caution">
    <text evidence="10">The sequence shown here is derived from an EMBL/GenBank/DDBJ whole genome shotgun (WGS) entry which is preliminary data.</text>
</comment>
<feature type="domain" description="Plastocyanin-like" evidence="7">
    <location>
        <begin position="300"/>
        <end position="500"/>
    </location>
</feature>
<evidence type="ECO:0000256" key="4">
    <source>
        <dbReference type="ARBA" id="ARBA00023002"/>
    </source>
</evidence>
<reference evidence="10 11" key="1">
    <citation type="submission" date="2014-05" db="EMBL/GenBank/DDBJ databases">
        <title>Draft genome sequence of a rare smut relative, Tilletiaria anomala UBC 951.</title>
        <authorList>
            <consortium name="DOE Joint Genome Institute"/>
            <person name="Toome M."/>
            <person name="Kuo A."/>
            <person name="Henrissat B."/>
            <person name="Lipzen A."/>
            <person name="Tritt A."/>
            <person name="Yoshinaga Y."/>
            <person name="Zane M."/>
            <person name="Barry K."/>
            <person name="Grigoriev I.V."/>
            <person name="Spatafora J.W."/>
            <person name="Aimea M.C."/>
        </authorList>
    </citation>
    <scope>NUCLEOTIDE SEQUENCE [LARGE SCALE GENOMIC DNA]</scope>
    <source>
        <strain evidence="10 11">UBC 951</strain>
    </source>
</reference>
<dbReference type="STRING" id="1037660.A0A066W0G1"/>
<organism evidence="10 11">
    <name type="scientific">Tilletiaria anomala (strain ATCC 24038 / CBS 436.72 / UBC 951)</name>
    <dbReference type="NCBI Taxonomy" id="1037660"/>
    <lineage>
        <taxon>Eukaryota</taxon>
        <taxon>Fungi</taxon>
        <taxon>Dikarya</taxon>
        <taxon>Basidiomycota</taxon>
        <taxon>Ustilaginomycotina</taxon>
        <taxon>Exobasidiomycetes</taxon>
        <taxon>Georgefischeriales</taxon>
        <taxon>Tilletiariaceae</taxon>
        <taxon>Tilletiaria</taxon>
    </lineage>
</organism>
<comment type="similarity">
    <text evidence="1">Belongs to the multicopper oxidase family.</text>
</comment>
<keyword evidence="11" id="KW-1185">Reference proteome</keyword>
<dbReference type="InterPro" id="IPR001117">
    <property type="entry name" value="Cu-oxidase_2nd"/>
</dbReference>
<dbReference type="PANTHER" id="PTHR11709">
    <property type="entry name" value="MULTI-COPPER OXIDASE"/>
    <property type="match status" value="1"/>
</dbReference>
<protein>
    <submittedName>
        <fullName evidence="10">Multicopper oxidase</fullName>
    </submittedName>
</protein>
<dbReference type="Pfam" id="PF07732">
    <property type="entry name" value="Cu-oxidase_3"/>
    <property type="match status" value="1"/>
</dbReference>
<evidence type="ECO:0000256" key="1">
    <source>
        <dbReference type="ARBA" id="ARBA00010609"/>
    </source>
</evidence>
<dbReference type="Gene3D" id="2.60.40.420">
    <property type="entry name" value="Cupredoxins - blue copper proteins"/>
    <property type="match status" value="3"/>
</dbReference>
<dbReference type="SUPFAM" id="SSF49503">
    <property type="entry name" value="Cupredoxins"/>
    <property type="match status" value="3"/>
</dbReference>
<evidence type="ECO:0000313" key="11">
    <source>
        <dbReference type="Proteomes" id="UP000027361"/>
    </source>
</evidence>
<evidence type="ECO:0000313" key="10">
    <source>
        <dbReference type="EMBL" id="KDN44554.1"/>
    </source>
</evidence>
<evidence type="ECO:0000259" key="9">
    <source>
        <dbReference type="Pfam" id="PF07732"/>
    </source>
</evidence>
<dbReference type="AlphaFoldDB" id="A0A066W0G1"/>
<evidence type="ECO:0000256" key="3">
    <source>
        <dbReference type="ARBA" id="ARBA00022729"/>
    </source>
</evidence>
<dbReference type="PANTHER" id="PTHR11709:SF488">
    <property type="entry name" value="LACCASE-RELATED"/>
    <property type="match status" value="1"/>
</dbReference>
<dbReference type="InParanoid" id="A0A066W0G1"/>
<dbReference type="EMBL" id="JMSN01000050">
    <property type="protein sequence ID" value="KDN44554.1"/>
    <property type="molecule type" value="Genomic_DNA"/>
</dbReference>
<keyword evidence="5" id="KW-0186">Copper</keyword>
<name>A0A066W0G1_TILAU</name>
<feature type="domain" description="Plastocyanin-like" evidence="9">
    <location>
        <begin position="155"/>
        <end position="268"/>
    </location>
</feature>
<dbReference type="InterPro" id="IPR011706">
    <property type="entry name" value="Cu-oxidase_C"/>
</dbReference>
<dbReference type="CDD" id="cd13850">
    <property type="entry name" value="CuRO_1_Abr2_like"/>
    <property type="match status" value="1"/>
</dbReference>
<keyword evidence="2" id="KW-0479">Metal-binding</keyword>
<dbReference type="OMA" id="CRYYMVA"/>
<dbReference type="InterPro" id="IPR011707">
    <property type="entry name" value="Cu-oxidase-like_N"/>
</dbReference>
<evidence type="ECO:0000259" key="8">
    <source>
        <dbReference type="Pfam" id="PF07731"/>
    </source>
</evidence>
<evidence type="ECO:0000256" key="6">
    <source>
        <dbReference type="ARBA" id="ARBA00023180"/>
    </source>
</evidence>
<keyword evidence="4" id="KW-0560">Oxidoreductase</keyword>
<accession>A0A066W0G1</accession>
<dbReference type="Proteomes" id="UP000027361">
    <property type="component" value="Unassembled WGS sequence"/>
</dbReference>
<dbReference type="Pfam" id="PF00394">
    <property type="entry name" value="Cu-oxidase"/>
    <property type="match status" value="1"/>
</dbReference>
<dbReference type="Pfam" id="PF07731">
    <property type="entry name" value="Cu-oxidase_2"/>
    <property type="match status" value="1"/>
</dbReference>